<dbReference type="PANTHER" id="PTHR11592:SF78">
    <property type="entry name" value="GLUTATHIONE PEROXIDASE"/>
    <property type="match status" value="1"/>
</dbReference>
<dbReference type="InterPro" id="IPR036249">
    <property type="entry name" value="Thioredoxin-like_sf"/>
</dbReference>
<dbReference type="GO" id="GO:0004601">
    <property type="term" value="F:peroxidase activity"/>
    <property type="evidence" value="ECO:0007669"/>
    <property type="project" value="UniProtKB-KW"/>
</dbReference>
<dbReference type="PRINTS" id="PR01011">
    <property type="entry name" value="GLUTPROXDASE"/>
</dbReference>
<keyword evidence="6" id="KW-1185">Reference proteome</keyword>
<accession>A0ABX6EPD0</accession>
<keyword evidence="2 4" id="KW-0575">Peroxidase</keyword>
<dbReference type="CDD" id="cd00340">
    <property type="entry name" value="GSH_Peroxidase"/>
    <property type="match status" value="1"/>
</dbReference>
<evidence type="ECO:0000256" key="4">
    <source>
        <dbReference type="RuleBase" id="RU000499"/>
    </source>
</evidence>
<keyword evidence="3 4" id="KW-0560">Oxidoreductase</keyword>
<protein>
    <recommendedName>
        <fullName evidence="4">Glutathione peroxidase</fullName>
    </recommendedName>
</protein>
<comment type="similarity">
    <text evidence="1 4">Belongs to the glutathione peroxidase family.</text>
</comment>
<dbReference type="PROSITE" id="PS00763">
    <property type="entry name" value="GLUTATHIONE_PEROXID_2"/>
    <property type="match status" value="1"/>
</dbReference>
<dbReference type="PROSITE" id="PS51355">
    <property type="entry name" value="GLUTATHIONE_PEROXID_3"/>
    <property type="match status" value="1"/>
</dbReference>
<evidence type="ECO:0000256" key="2">
    <source>
        <dbReference type="ARBA" id="ARBA00022559"/>
    </source>
</evidence>
<evidence type="ECO:0000256" key="1">
    <source>
        <dbReference type="ARBA" id="ARBA00006926"/>
    </source>
</evidence>
<dbReference type="Gene3D" id="3.40.30.10">
    <property type="entry name" value="Glutaredoxin"/>
    <property type="match status" value="1"/>
</dbReference>
<dbReference type="PANTHER" id="PTHR11592">
    <property type="entry name" value="GLUTATHIONE PEROXIDASE"/>
    <property type="match status" value="1"/>
</dbReference>
<evidence type="ECO:0000313" key="6">
    <source>
        <dbReference type="Proteomes" id="UP000422736"/>
    </source>
</evidence>
<dbReference type="Proteomes" id="UP000422736">
    <property type="component" value="Chromosome 1"/>
</dbReference>
<evidence type="ECO:0000313" key="5">
    <source>
        <dbReference type="EMBL" id="QGN13527.1"/>
    </source>
</evidence>
<dbReference type="PIRSF" id="PIRSF000303">
    <property type="entry name" value="Glutathion_perox"/>
    <property type="match status" value="1"/>
</dbReference>
<sequence>MSGDFYSYTCEERDGSEFPMSKLRGKVVLIVNVASKCGFRMQFGELQDLYREFQNQGLEILAFPCNQFINQEPGTDEEIGKFCQEYYGVTYKVMKKCKVNGGDAIPLYNYLKDQKPGTLSFKFIRWNFEKFLVDRSGKVVKRYSTLVKPKDMRDDIIKLLNGKEV</sequence>
<gene>
    <name evidence="5" type="primary">GPX2</name>
    <name evidence="5" type="ORF">FIM1_167</name>
</gene>
<dbReference type="InterPro" id="IPR029760">
    <property type="entry name" value="GPX_CS"/>
</dbReference>
<reference evidence="5 6" key="1">
    <citation type="submission" date="2016-03" db="EMBL/GenBank/DDBJ databases">
        <title>How can Kluyveromyces marxianus grow so fast - potential evolutionary course in Saccharomyces Complex revealed by comparative genomics.</title>
        <authorList>
            <person name="Mo W."/>
            <person name="Lu W."/>
            <person name="Yang X."/>
            <person name="Qi J."/>
            <person name="Lv H."/>
        </authorList>
    </citation>
    <scope>NUCLEOTIDE SEQUENCE [LARGE SCALE GENOMIC DNA]</scope>
    <source>
        <strain evidence="5 6">FIM1</strain>
    </source>
</reference>
<dbReference type="EMBL" id="CP015054">
    <property type="protein sequence ID" value="QGN13527.1"/>
    <property type="molecule type" value="Genomic_DNA"/>
</dbReference>
<dbReference type="InterPro" id="IPR000889">
    <property type="entry name" value="Glutathione_peroxidase"/>
</dbReference>
<organism evidence="5 6">
    <name type="scientific">Kluyveromyces marxianus</name>
    <name type="common">Yeast</name>
    <name type="synonym">Candida kefyr</name>
    <dbReference type="NCBI Taxonomy" id="4911"/>
    <lineage>
        <taxon>Eukaryota</taxon>
        <taxon>Fungi</taxon>
        <taxon>Dikarya</taxon>
        <taxon>Ascomycota</taxon>
        <taxon>Saccharomycotina</taxon>
        <taxon>Saccharomycetes</taxon>
        <taxon>Saccharomycetales</taxon>
        <taxon>Saccharomycetaceae</taxon>
        <taxon>Kluyveromyces</taxon>
    </lineage>
</organism>
<dbReference type="SUPFAM" id="SSF52833">
    <property type="entry name" value="Thioredoxin-like"/>
    <property type="match status" value="1"/>
</dbReference>
<proteinExistence type="inferred from homology"/>
<evidence type="ECO:0000256" key="3">
    <source>
        <dbReference type="ARBA" id="ARBA00023002"/>
    </source>
</evidence>
<dbReference type="Pfam" id="PF00255">
    <property type="entry name" value="GSHPx"/>
    <property type="match status" value="1"/>
</dbReference>
<name>A0ABX6EPD0_KLUMA</name>